<dbReference type="GO" id="GO:0006891">
    <property type="term" value="P:intra-Golgi vesicle-mediated transport"/>
    <property type="evidence" value="ECO:0007669"/>
    <property type="project" value="TreeGrafter"/>
</dbReference>
<feature type="domain" description="Clathrin/coatomer adaptor adaptin-like N-terminal" evidence="12">
    <location>
        <begin position="26"/>
        <end position="482"/>
    </location>
</feature>
<dbReference type="InterPro" id="IPR016024">
    <property type="entry name" value="ARM-type_fold"/>
</dbReference>
<comment type="subunit">
    <text evidence="10">Oligomeric complex that consists of at least the alpha, beta, beta', gamma, delta, epsilon and zeta subunits.</text>
</comment>
<evidence type="ECO:0000256" key="2">
    <source>
        <dbReference type="ARBA" id="ARBA00022448"/>
    </source>
</evidence>
<protein>
    <recommendedName>
        <fullName evidence="10">Coatomer subunit beta</fullName>
    </recommendedName>
    <alternativeName>
        <fullName evidence="10">Beta-coat protein</fullName>
    </alternativeName>
</protein>
<dbReference type="GO" id="GO:0030126">
    <property type="term" value="C:COPI vesicle coat"/>
    <property type="evidence" value="ECO:0007669"/>
    <property type="project" value="InterPro"/>
</dbReference>
<dbReference type="GO" id="GO:0006886">
    <property type="term" value="P:intracellular protein transport"/>
    <property type="evidence" value="ECO:0007669"/>
    <property type="project" value="InterPro"/>
</dbReference>
<feature type="domain" description="Coatomer beta subunit C-terminal" evidence="13">
    <location>
        <begin position="665"/>
        <end position="804"/>
    </location>
</feature>
<dbReference type="GO" id="GO:0005198">
    <property type="term" value="F:structural molecule activity"/>
    <property type="evidence" value="ECO:0007669"/>
    <property type="project" value="InterPro"/>
</dbReference>
<evidence type="ECO:0000259" key="14">
    <source>
        <dbReference type="Pfam" id="PF14806"/>
    </source>
</evidence>
<dbReference type="Pfam" id="PF07718">
    <property type="entry name" value="Coatamer_beta_C"/>
    <property type="match status" value="1"/>
</dbReference>
<evidence type="ECO:0000256" key="4">
    <source>
        <dbReference type="ARBA" id="ARBA00022737"/>
    </source>
</evidence>
<dbReference type="GO" id="GO:0000139">
    <property type="term" value="C:Golgi membrane"/>
    <property type="evidence" value="ECO:0007669"/>
    <property type="project" value="UniProtKB-SubCell"/>
</dbReference>
<dbReference type="PANTHER" id="PTHR10635:SF0">
    <property type="entry name" value="COATOMER SUBUNIT BETA"/>
    <property type="match status" value="1"/>
</dbReference>
<evidence type="ECO:0000256" key="11">
    <source>
        <dbReference type="SAM" id="MobiDB-lite"/>
    </source>
</evidence>
<dbReference type="AlphaFoldDB" id="A0A7S2N0E4"/>
<evidence type="ECO:0000256" key="1">
    <source>
        <dbReference type="ARBA" id="ARBA00004255"/>
    </source>
</evidence>
<reference evidence="15" key="1">
    <citation type="submission" date="2021-01" db="EMBL/GenBank/DDBJ databases">
        <authorList>
            <person name="Corre E."/>
            <person name="Pelletier E."/>
            <person name="Niang G."/>
            <person name="Scheremetjew M."/>
            <person name="Finn R."/>
            <person name="Kale V."/>
            <person name="Holt S."/>
            <person name="Cochrane G."/>
            <person name="Meng A."/>
            <person name="Brown T."/>
            <person name="Cohen L."/>
        </authorList>
    </citation>
    <scope>NUCLEOTIDE SEQUENCE</scope>
    <source>
        <strain evidence="15">UTEX LB 985</strain>
    </source>
</reference>
<keyword evidence="4" id="KW-0677">Repeat</keyword>
<evidence type="ECO:0000256" key="8">
    <source>
        <dbReference type="ARBA" id="ARBA00023136"/>
    </source>
</evidence>
<evidence type="ECO:0000259" key="13">
    <source>
        <dbReference type="Pfam" id="PF07718"/>
    </source>
</evidence>
<keyword evidence="2 10" id="KW-0813">Transport</keyword>
<comment type="function">
    <text evidence="10">The coatomer is a cytosolic protein complex that binds to dilysine motifs and reversibly associates with Golgi non-clathrin-coated vesicles, which further mediate biosynthetic protein transport from the ER, via the Golgi up to the trans Golgi network. Coatomer complex is required for budding from Golgi membranes, and is essential for the retrograde Golgi-to-ER transport of dilysine-tagged proteins.</text>
</comment>
<keyword evidence="8 10" id="KW-0472">Membrane</keyword>
<dbReference type="Gene3D" id="1.25.10.10">
    <property type="entry name" value="Leucine-rich Repeat Variant"/>
    <property type="match status" value="1"/>
</dbReference>
<evidence type="ECO:0000256" key="9">
    <source>
        <dbReference type="ARBA" id="ARBA00023329"/>
    </source>
</evidence>
<evidence type="ECO:0000256" key="10">
    <source>
        <dbReference type="PIRNR" id="PIRNR005727"/>
    </source>
</evidence>
<keyword evidence="5 10" id="KW-0931">ER-Golgi transport</keyword>
<evidence type="ECO:0000256" key="7">
    <source>
        <dbReference type="ARBA" id="ARBA00023034"/>
    </source>
</evidence>
<dbReference type="EMBL" id="HBGU01059230">
    <property type="protein sequence ID" value="CAD9512498.1"/>
    <property type="molecule type" value="Transcribed_RNA"/>
</dbReference>
<dbReference type="Pfam" id="PF01602">
    <property type="entry name" value="Adaptin_N"/>
    <property type="match status" value="1"/>
</dbReference>
<keyword evidence="3 10" id="KW-0963">Cytoplasm</keyword>
<gene>
    <name evidence="15" type="ORF">CBRE1094_LOCUS32193</name>
</gene>
<dbReference type="GO" id="GO:0006888">
    <property type="term" value="P:endoplasmic reticulum to Golgi vesicle-mediated transport"/>
    <property type="evidence" value="ECO:0007669"/>
    <property type="project" value="TreeGrafter"/>
</dbReference>
<dbReference type="InterPro" id="IPR011710">
    <property type="entry name" value="Coatomer_bsu_C"/>
</dbReference>
<evidence type="ECO:0000259" key="12">
    <source>
        <dbReference type="Pfam" id="PF01602"/>
    </source>
</evidence>
<feature type="compositionally biased region" description="Pro residues" evidence="11">
    <location>
        <begin position="500"/>
        <end position="509"/>
    </location>
</feature>
<dbReference type="PIRSF" id="PIRSF005727">
    <property type="entry name" value="Coatomer_beta_subunit"/>
    <property type="match status" value="1"/>
</dbReference>
<sequence>MMQNAVHERYCYVLMHYDKSTPPNEDEIREELECKDVERKVSGLKTLISLLLNGEVMPKLLMTVIRFCVPCDDHKIKKLLLVYWEVVEKTGPDGKLLPEMILVTNNLRNDLCHANEYIRGCTLRFLCKLKEAEIIEPLIPMVKQNLEHRHAFVRRNAVLAVFAIFKSFDHLLPDGPELVEKVLGAESDPSCKRNAFLMLFQADQERAVTFLSDNLDQVQSFGDTLQLVILELIRKVVRSNPLEKSRYIRCILTLFNSTSNAVVYECASALVALSSSVTAIRAAANSYTQLLSSQSDNNIKLIVLEQLQNLKKQHPKVVTELIMDVLRALSSPNLDIRKKTLDITLDLVTPTTVAEVMQVLKKEVAKTAGEDSDKAAGEYRAMLISAIHRSTTKFPDAVSTVVPILMDFLGDANQASAIDVILFVREIVETYPHLRDMIMRKLLQTFPMIHSARVYRACLWLIGEYCTEAQDVALAFTTLKQSLGELPFATPAAEDDGPASSPPPPPPQGRPVVLADGTYGHQSALEESSAKAGAPEAVASKLRGFIVGGDYFLATVVATALTKLALRSRAHVPPATANLVAADVMLILTGLLQLGASRGVTSIDADSQERISIFLHMLSNPTDAMVQLVLVDCRQAFSVMLAEKMADAAADAPQVDAASEVSRQADDLISVRQLRGRAVDTIMMELDDDDDTSMNKATGALQQEDFSQRLKRVTQLTGLSDPVYAEAYVTVHSYDIMLDLLVINQTDEPMVNLCLELATVGDLKLCERPQSYTLMPGENKHVKANIKVSSTETGIVYGSIVYDGSSAAAGSQTDRNCVVLNDIHIDIMDYIAPASTTDLNFRAMWAEFEWENKVAVNTDINEVYDFLQHIVKSTNMKCLTPATALRGHTDFLAANLYAKSIFGEDALVNVSVEKRADSKICGYIRIRSKTQGIALSLGDKITLKQKTAPP</sequence>
<evidence type="ECO:0000256" key="6">
    <source>
        <dbReference type="ARBA" id="ARBA00022927"/>
    </source>
</evidence>
<evidence type="ECO:0000313" key="15">
    <source>
        <dbReference type="EMBL" id="CAD9512498.1"/>
    </source>
</evidence>
<keyword evidence="9 10" id="KW-0968">Cytoplasmic vesicle</keyword>
<keyword evidence="7 10" id="KW-0333">Golgi apparatus</keyword>
<evidence type="ECO:0000256" key="5">
    <source>
        <dbReference type="ARBA" id="ARBA00022892"/>
    </source>
</evidence>
<dbReference type="InterPro" id="IPR002553">
    <property type="entry name" value="Clathrin/coatomer_adapt-like_N"/>
</dbReference>
<dbReference type="InterPro" id="IPR016460">
    <property type="entry name" value="COPB1"/>
</dbReference>
<accession>A0A7S2N0E4</accession>
<proteinExistence type="predicted"/>
<dbReference type="InterPro" id="IPR011989">
    <property type="entry name" value="ARM-like"/>
</dbReference>
<dbReference type="SUPFAM" id="SSF48371">
    <property type="entry name" value="ARM repeat"/>
    <property type="match status" value="1"/>
</dbReference>
<feature type="region of interest" description="Disordered" evidence="11">
    <location>
        <begin position="490"/>
        <end position="515"/>
    </location>
</feature>
<dbReference type="Pfam" id="PF14806">
    <property type="entry name" value="Coatomer_b_Cpla"/>
    <property type="match status" value="1"/>
</dbReference>
<dbReference type="PANTHER" id="PTHR10635">
    <property type="entry name" value="COATOMER SUBUNIT BETA"/>
    <property type="match status" value="1"/>
</dbReference>
<dbReference type="InterPro" id="IPR029446">
    <property type="entry name" value="COPB1_appendage_platform_dom"/>
</dbReference>
<comment type="subcellular location">
    <subcellularLocation>
        <location evidence="10">Cytoplasm</location>
    </subcellularLocation>
    <subcellularLocation>
        <location evidence="1 10">Golgi apparatus membrane</location>
        <topology evidence="1 10">Peripheral membrane protein</topology>
        <orientation evidence="1 10">Cytoplasmic side</orientation>
    </subcellularLocation>
    <subcellularLocation>
        <location evidence="10">Cytoplasmic vesicle</location>
        <location evidence="10">COPI-coated vesicle membrane</location>
        <topology evidence="10">Peripheral membrane protein</topology>
        <orientation evidence="10">Cytoplasmic side</orientation>
    </subcellularLocation>
</comment>
<organism evidence="15">
    <name type="scientific">Haptolina brevifila</name>
    <dbReference type="NCBI Taxonomy" id="156173"/>
    <lineage>
        <taxon>Eukaryota</taxon>
        <taxon>Haptista</taxon>
        <taxon>Haptophyta</taxon>
        <taxon>Prymnesiophyceae</taxon>
        <taxon>Prymnesiales</taxon>
        <taxon>Prymnesiaceae</taxon>
        <taxon>Haptolina</taxon>
    </lineage>
</organism>
<keyword evidence="6 10" id="KW-0653">Protein transport</keyword>
<evidence type="ECO:0000256" key="3">
    <source>
        <dbReference type="ARBA" id="ARBA00022490"/>
    </source>
</evidence>
<name>A0A7S2N0E4_9EUKA</name>
<feature type="domain" description="Coatomer beta subunit appendage platform" evidence="14">
    <location>
        <begin position="814"/>
        <end position="941"/>
    </location>
</feature>